<accession>A0A238HB88</accession>
<dbReference type="Proteomes" id="UP000198460">
    <property type="component" value="Unassembled WGS sequence"/>
</dbReference>
<sequence>MSLIFALLQKIEDLFVSPHLPLDADYSYKARHAEAERRRKSQVAQFGLIRR</sequence>
<dbReference type="AlphaFoldDB" id="A0A238HB88"/>
<organism evidence="1 2">
    <name type="scientific">Burkholderia singularis</name>
    <dbReference type="NCBI Taxonomy" id="1503053"/>
    <lineage>
        <taxon>Bacteria</taxon>
        <taxon>Pseudomonadati</taxon>
        <taxon>Pseudomonadota</taxon>
        <taxon>Betaproteobacteria</taxon>
        <taxon>Burkholderiales</taxon>
        <taxon>Burkholderiaceae</taxon>
        <taxon>Burkholderia</taxon>
        <taxon>pseudomallei group</taxon>
    </lineage>
</organism>
<dbReference type="RefSeq" id="WP_173678743.1">
    <property type="nucleotide sequence ID" value="NZ_CP013449.1"/>
</dbReference>
<proteinExistence type="predicted"/>
<gene>
    <name evidence="1" type="ORF">BSIN_3489</name>
</gene>
<dbReference type="EMBL" id="FXAN01000110">
    <property type="protein sequence ID" value="SMG02791.1"/>
    <property type="molecule type" value="Genomic_DNA"/>
</dbReference>
<name>A0A238HB88_9BURK</name>
<reference evidence="1 2" key="1">
    <citation type="submission" date="2017-04" db="EMBL/GenBank/DDBJ databases">
        <authorList>
            <person name="Afonso C.L."/>
            <person name="Miller P.J."/>
            <person name="Scott M.A."/>
            <person name="Spackman E."/>
            <person name="Goraichik I."/>
            <person name="Dimitrov K.M."/>
            <person name="Suarez D.L."/>
            <person name="Swayne D.E."/>
        </authorList>
    </citation>
    <scope>NUCLEOTIDE SEQUENCE [LARGE SCALE GENOMIC DNA]</scope>
    <source>
        <strain evidence="1">LMG 28154</strain>
    </source>
</reference>
<evidence type="ECO:0000313" key="2">
    <source>
        <dbReference type="Proteomes" id="UP000198460"/>
    </source>
</evidence>
<evidence type="ECO:0000313" key="1">
    <source>
        <dbReference type="EMBL" id="SMG02791.1"/>
    </source>
</evidence>
<protein>
    <submittedName>
        <fullName evidence="1">Uncharacterized protein</fullName>
    </submittedName>
</protein>